<dbReference type="Proteomes" id="UP001160148">
    <property type="component" value="Unassembled WGS sequence"/>
</dbReference>
<feature type="domain" description="DDE Tnp4" evidence="8">
    <location>
        <begin position="111"/>
        <end position="261"/>
    </location>
</feature>
<dbReference type="PANTHER" id="PTHR22930:SF289">
    <property type="entry name" value="DDE TNP4 DOMAIN-CONTAINING PROTEIN-RELATED"/>
    <property type="match status" value="1"/>
</dbReference>
<keyword evidence="7" id="KW-0539">Nucleus</keyword>
<gene>
    <name evidence="9" type="ORF">MEUPH1_LOCUS24793</name>
</gene>
<dbReference type="GO" id="GO:0004518">
    <property type="term" value="F:nuclease activity"/>
    <property type="evidence" value="ECO:0007669"/>
    <property type="project" value="UniProtKB-KW"/>
</dbReference>
<comment type="similarity">
    <text evidence="3">Belongs to the HARBI1 family.</text>
</comment>
<protein>
    <recommendedName>
        <fullName evidence="8">DDE Tnp4 domain-containing protein</fullName>
    </recommendedName>
</protein>
<dbReference type="EMBL" id="CARXXK010000483">
    <property type="protein sequence ID" value="CAI6370698.1"/>
    <property type="molecule type" value="Genomic_DNA"/>
</dbReference>
<keyword evidence="5" id="KW-0479">Metal-binding</keyword>
<keyword evidence="6" id="KW-0378">Hydrolase</keyword>
<dbReference type="GO" id="GO:0005634">
    <property type="term" value="C:nucleus"/>
    <property type="evidence" value="ECO:0007669"/>
    <property type="project" value="UniProtKB-SubCell"/>
</dbReference>
<dbReference type="InterPro" id="IPR045249">
    <property type="entry name" value="HARBI1-like"/>
</dbReference>
<evidence type="ECO:0000313" key="9">
    <source>
        <dbReference type="EMBL" id="CAI6370698.1"/>
    </source>
</evidence>
<name>A0AAV0XSA7_9HEMI</name>
<reference evidence="9 10" key="1">
    <citation type="submission" date="2023-01" db="EMBL/GenBank/DDBJ databases">
        <authorList>
            <person name="Whitehead M."/>
        </authorList>
    </citation>
    <scope>NUCLEOTIDE SEQUENCE [LARGE SCALE GENOMIC DNA]</scope>
</reference>
<sequence length="311" mass="36239">MDLMDLFEDDDDYELIQFLNYHCRVYTVHPRVDHLLKWDDYDFRVRFRLGKDVVPQVLEYIEDEMSSPTDSVAIAKLRPRFIRMPETESEIKNLQRRFYQIARFPRTIGAIDCTHIKIQNPGGPNGEYFRHRKGYFSLNVQTISCPDLKIMDVVARWPGSCHDQTIFKKYLAYNKLVSGYWKNSLIVADSGYANSQYVVTSHLNPQNAPEGLYNESLIRTRNPAERSYGVLKRRFPVLSFGSRLKMETTQAMIVACCILHNLACDHNDLEPPELLGMCMPVIDDFNLREEHEPEVGNARQQLTEEYFSVLI</sequence>
<evidence type="ECO:0000256" key="1">
    <source>
        <dbReference type="ARBA" id="ARBA00001968"/>
    </source>
</evidence>
<organism evidence="9 10">
    <name type="scientific">Macrosiphum euphorbiae</name>
    <name type="common">potato aphid</name>
    <dbReference type="NCBI Taxonomy" id="13131"/>
    <lineage>
        <taxon>Eukaryota</taxon>
        <taxon>Metazoa</taxon>
        <taxon>Ecdysozoa</taxon>
        <taxon>Arthropoda</taxon>
        <taxon>Hexapoda</taxon>
        <taxon>Insecta</taxon>
        <taxon>Pterygota</taxon>
        <taxon>Neoptera</taxon>
        <taxon>Paraneoptera</taxon>
        <taxon>Hemiptera</taxon>
        <taxon>Sternorrhyncha</taxon>
        <taxon>Aphidomorpha</taxon>
        <taxon>Aphidoidea</taxon>
        <taxon>Aphididae</taxon>
        <taxon>Macrosiphini</taxon>
        <taxon>Macrosiphum</taxon>
    </lineage>
</organism>
<dbReference type="AlphaFoldDB" id="A0AAV0XSA7"/>
<keyword evidence="4" id="KW-0540">Nuclease</keyword>
<dbReference type="Pfam" id="PF13359">
    <property type="entry name" value="DDE_Tnp_4"/>
    <property type="match status" value="1"/>
</dbReference>
<accession>A0AAV0XSA7</accession>
<dbReference type="InterPro" id="IPR027806">
    <property type="entry name" value="HARBI1_dom"/>
</dbReference>
<dbReference type="GO" id="GO:0016787">
    <property type="term" value="F:hydrolase activity"/>
    <property type="evidence" value="ECO:0007669"/>
    <property type="project" value="UniProtKB-KW"/>
</dbReference>
<evidence type="ECO:0000256" key="5">
    <source>
        <dbReference type="ARBA" id="ARBA00022723"/>
    </source>
</evidence>
<evidence type="ECO:0000256" key="6">
    <source>
        <dbReference type="ARBA" id="ARBA00022801"/>
    </source>
</evidence>
<dbReference type="PANTHER" id="PTHR22930">
    <property type="match status" value="1"/>
</dbReference>
<keyword evidence="10" id="KW-1185">Reference proteome</keyword>
<comment type="caution">
    <text evidence="9">The sequence shown here is derived from an EMBL/GenBank/DDBJ whole genome shotgun (WGS) entry which is preliminary data.</text>
</comment>
<evidence type="ECO:0000256" key="4">
    <source>
        <dbReference type="ARBA" id="ARBA00022722"/>
    </source>
</evidence>
<evidence type="ECO:0000256" key="2">
    <source>
        <dbReference type="ARBA" id="ARBA00004123"/>
    </source>
</evidence>
<proteinExistence type="inferred from homology"/>
<evidence type="ECO:0000259" key="8">
    <source>
        <dbReference type="Pfam" id="PF13359"/>
    </source>
</evidence>
<evidence type="ECO:0000256" key="7">
    <source>
        <dbReference type="ARBA" id="ARBA00023242"/>
    </source>
</evidence>
<evidence type="ECO:0000313" key="10">
    <source>
        <dbReference type="Proteomes" id="UP001160148"/>
    </source>
</evidence>
<evidence type="ECO:0000256" key="3">
    <source>
        <dbReference type="ARBA" id="ARBA00006958"/>
    </source>
</evidence>
<comment type="subcellular location">
    <subcellularLocation>
        <location evidence="2">Nucleus</location>
    </subcellularLocation>
</comment>
<comment type="cofactor">
    <cofactor evidence="1">
        <name>a divalent metal cation</name>
        <dbReference type="ChEBI" id="CHEBI:60240"/>
    </cofactor>
</comment>
<dbReference type="GO" id="GO:0046872">
    <property type="term" value="F:metal ion binding"/>
    <property type="evidence" value="ECO:0007669"/>
    <property type="project" value="UniProtKB-KW"/>
</dbReference>